<organism evidence="4 5">
    <name type="scientific">Gracilibacillus boraciitolerans JCM 21714</name>
    <dbReference type="NCBI Taxonomy" id="1298598"/>
    <lineage>
        <taxon>Bacteria</taxon>
        <taxon>Bacillati</taxon>
        <taxon>Bacillota</taxon>
        <taxon>Bacilli</taxon>
        <taxon>Bacillales</taxon>
        <taxon>Bacillaceae</taxon>
        <taxon>Gracilibacillus</taxon>
    </lineage>
</organism>
<dbReference type="SUPFAM" id="SSF48024">
    <property type="entry name" value="N-terminal domain of DnaB helicase"/>
    <property type="match status" value="1"/>
</dbReference>
<comment type="caution">
    <text evidence="4">The sequence shown here is derived from an EMBL/GenBank/DDBJ whole genome shotgun (WGS) entry which is preliminary data.</text>
</comment>
<evidence type="ECO:0000313" key="5">
    <source>
        <dbReference type="Proteomes" id="UP000019102"/>
    </source>
</evidence>
<dbReference type="Proteomes" id="UP000019102">
    <property type="component" value="Unassembled WGS sequence"/>
</dbReference>
<dbReference type="InterPro" id="IPR007693">
    <property type="entry name" value="DNA_helicase_DnaB-like_N"/>
</dbReference>
<dbReference type="InterPro" id="IPR016136">
    <property type="entry name" value="DNA_helicase_N/primase_C"/>
</dbReference>
<dbReference type="GO" id="GO:0006260">
    <property type="term" value="P:DNA replication"/>
    <property type="evidence" value="ECO:0007669"/>
    <property type="project" value="UniProtKB-KW"/>
</dbReference>
<reference evidence="4 5" key="1">
    <citation type="journal article" date="2014" name="Genome Announc.">
        <title>Draft Genome Sequence of the Boron-Tolerant and Moderately Halotolerant Bacterium Gracilibacillus boraciitolerans JCM 21714T.</title>
        <authorList>
            <person name="Ahmed I."/>
            <person name="Oshima K."/>
            <person name="Suda W."/>
            <person name="Kitamura K."/>
            <person name="Iida T."/>
            <person name="Ohmori Y."/>
            <person name="Fujiwara T."/>
            <person name="Hattori M."/>
            <person name="Ohkuma M."/>
        </authorList>
    </citation>
    <scope>NUCLEOTIDE SEQUENCE [LARGE SCALE GENOMIC DNA]</scope>
    <source>
        <strain evidence="4 5">JCM 21714</strain>
    </source>
</reference>
<dbReference type="EMBL" id="BAVS01000058">
    <property type="protein sequence ID" value="GAE95420.1"/>
    <property type="molecule type" value="Genomic_DNA"/>
</dbReference>
<keyword evidence="1" id="KW-0235">DNA replication</keyword>
<accession>W4VPZ9</accession>
<evidence type="ECO:0000313" key="4">
    <source>
        <dbReference type="EMBL" id="GAE95420.1"/>
    </source>
</evidence>
<evidence type="ECO:0000256" key="2">
    <source>
        <dbReference type="ARBA" id="ARBA00023125"/>
    </source>
</evidence>
<dbReference type="GO" id="GO:0005524">
    <property type="term" value="F:ATP binding"/>
    <property type="evidence" value="ECO:0007669"/>
    <property type="project" value="InterPro"/>
</dbReference>
<name>W4VPZ9_9BACI</name>
<dbReference type="GO" id="GO:0003677">
    <property type="term" value="F:DNA binding"/>
    <property type="evidence" value="ECO:0007669"/>
    <property type="project" value="UniProtKB-KW"/>
</dbReference>
<dbReference type="Gene3D" id="1.10.860.10">
    <property type="entry name" value="DNAb Helicase, Chain A"/>
    <property type="match status" value="1"/>
</dbReference>
<dbReference type="RefSeq" id="WP_052000881.1">
    <property type="nucleotide sequence ID" value="NZ_BAVS01000058.1"/>
</dbReference>
<dbReference type="STRING" id="1298598.JCM21714_4658"/>
<feature type="domain" description="DNA helicase DnaB-like N-terminal" evidence="3">
    <location>
        <begin position="5"/>
        <end position="61"/>
    </location>
</feature>
<keyword evidence="5" id="KW-1185">Reference proteome</keyword>
<evidence type="ECO:0000256" key="1">
    <source>
        <dbReference type="ARBA" id="ARBA00022705"/>
    </source>
</evidence>
<gene>
    <name evidence="4" type="ORF">JCM21714_4658</name>
</gene>
<dbReference type="GO" id="GO:0003678">
    <property type="term" value="F:DNA helicase activity"/>
    <property type="evidence" value="ECO:0007669"/>
    <property type="project" value="InterPro"/>
</dbReference>
<proteinExistence type="predicted"/>
<protein>
    <recommendedName>
        <fullName evidence="3">DNA helicase DnaB-like N-terminal domain-containing protein</fullName>
    </recommendedName>
</protein>
<keyword evidence="2" id="KW-0238">DNA-binding</keyword>
<dbReference type="AlphaFoldDB" id="W4VPZ9"/>
<sequence length="91" mass="10272">MTAHVNYEAEVAVLGAVLVDGTLIKDLELEVKHFYHKNHQQIYRSVQKASEQQEFIDIPPVVTTHLGKAIGSILFIKNGRVDSNYSQYQTS</sequence>
<evidence type="ECO:0000259" key="3">
    <source>
        <dbReference type="Pfam" id="PF00772"/>
    </source>
</evidence>
<dbReference type="InterPro" id="IPR036185">
    <property type="entry name" value="DNA_heli_DnaB-like_N_sf"/>
</dbReference>
<dbReference type="Pfam" id="PF00772">
    <property type="entry name" value="DnaB"/>
    <property type="match status" value="1"/>
</dbReference>